<gene>
    <name evidence="2" type="ORF">SPARVUS_LOCUS13863288</name>
</gene>
<evidence type="ECO:0000313" key="3">
    <source>
        <dbReference type="Proteomes" id="UP001162483"/>
    </source>
</evidence>
<name>A0ABN9GDT7_9NEOB</name>
<proteinExistence type="predicted"/>
<feature type="non-terminal residue" evidence="2">
    <location>
        <position position="1"/>
    </location>
</feature>
<dbReference type="EMBL" id="CATNWA010018374">
    <property type="protein sequence ID" value="CAI9606977.1"/>
    <property type="molecule type" value="Genomic_DNA"/>
</dbReference>
<evidence type="ECO:0000313" key="2">
    <source>
        <dbReference type="EMBL" id="CAI9606977.1"/>
    </source>
</evidence>
<accession>A0ABN9GDT7</accession>
<comment type="caution">
    <text evidence="2">The sequence shown here is derived from an EMBL/GenBank/DDBJ whole genome shotgun (WGS) entry which is preliminary data.</text>
</comment>
<dbReference type="Proteomes" id="UP001162483">
    <property type="component" value="Unassembled WGS sequence"/>
</dbReference>
<organism evidence="2 3">
    <name type="scientific">Staurois parvus</name>
    <dbReference type="NCBI Taxonomy" id="386267"/>
    <lineage>
        <taxon>Eukaryota</taxon>
        <taxon>Metazoa</taxon>
        <taxon>Chordata</taxon>
        <taxon>Craniata</taxon>
        <taxon>Vertebrata</taxon>
        <taxon>Euteleostomi</taxon>
        <taxon>Amphibia</taxon>
        <taxon>Batrachia</taxon>
        <taxon>Anura</taxon>
        <taxon>Neobatrachia</taxon>
        <taxon>Ranoidea</taxon>
        <taxon>Ranidae</taxon>
        <taxon>Staurois</taxon>
    </lineage>
</organism>
<keyword evidence="3" id="KW-1185">Reference proteome</keyword>
<protein>
    <submittedName>
        <fullName evidence="2">Uncharacterized protein</fullName>
    </submittedName>
</protein>
<sequence>LHFTSPRRSIHPVCQPLHIRLLYPHSSDGALYHCRTYSGVATWSQSAPSPSPPSGALVNKQIGT</sequence>
<reference evidence="2" key="1">
    <citation type="submission" date="2023-05" db="EMBL/GenBank/DDBJ databases">
        <authorList>
            <person name="Stuckert A."/>
        </authorList>
    </citation>
    <scope>NUCLEOTIDE SEQUENCE</scope>
</reference>
<evidence type="ECO:0000256" key="1">
    <source>
        <dbReference type="SAM" id="MobiDB-lite"/>
    </source>
</evidence>
<feature type="region of interest" description="Disordered" evidence="1">
    <location>
        <begin position="43"/>
        <end position="64"/>
    </location>
</feature>